<proteinExistence type="inferred from homology"/>
<evidence type="ECO:0000256" key="7">
    <source>
        <dbReference type="ARBA" id="ARBA00022888"/>
    </source>
</evidence>
<dbReference type="PROSITE" id="PS51278">
    <property type="entry name" value="GATASE_TYPE_2"/>
    <property type="match status" value="1"/>
</dbReference>
<dbReference type="GO" id="GO:0005829">
    <property type="term" value="C:cytosol"/>
    <property type="evidence" value="ECO:0007669"/>
    <property type="project" value="TreeGrafter"/>
</dbReference>
<dbReference type="InterPro" id="IPR017932">
    <property type="entry name" value="GATase_2_dom"/>
</dbReference>
<keyword evidence="6 12" id="KW-0067">ATP-binding</keyword>
<comment type="caution">
    <text evidence="15">The sequence shown here is derived from an EMBL/GenBank/DDBJ whole genome shotgun (WGS) entry which is preliminary data.</text>
</comment>
<dbReference type="Gene3D" id="3.60.20.10">
    <property type="entry name" value="Glutamine Phosphoribosylpyrophosphate, subunit 1, domain 1"/>
    <property type="match status" value="1"/>
</dbReference>
<feature type="site" description="Important for beta-aspartyl-AMP intermediate formation" evidence="13">
    <location>
        <position position="345"/>
    </location>
</feature>
<dbReference type="NCBIfam" id="TIGR01536">
    <property type="entry name" value="asn_synth_AEB"/>
    <property type="match status" value="1"/>
</dbReference>
<keyword evidence="8 11" id="KW-0315">Glutamine amidotransferase</keyword>
<evidence type="ECO:0000256" key="12">
    <source>
        <dbReference type="PIRSR" id="PIRSR001589-2"/>
    </source>
</evidence>
<protein>
    <recommendedName>
        <fullName evidence="2">asparagine synthase (glutamine-hydrolyzing)</fullName>
        <ecNumber evidence="2">6.3.5.4</ecNumber>
    </recommendedName>
</protein>
<gene>
    <name evidence="15" type="primary">asnB</name>
    <name evidence="15" type="ORF">C5748_09565</name>
</gene>
<evidence type="ECO:0000313" key="16">
    <source>
        <dbReference type="Proteomes" id="UP000239434"/>
    </source>
</evidence>
<dbReference type="InterPro" id="IPR029055">
    <property type="entry name" value="Ntn_hydrolases_N"/>
</dbReference>
<dbReference type="InterPro" id="IPR001962">
    <property type="entry name" value="Asn_synthase"/>
</dbReference>
<dbReference type="InterPro" id="IPR014729">
    <property type="entry name" value="Rossmann-like_a/b/a_fold"/>
</dbReference>
<evidence type="ECO:0000256" key="4">
    <source>
        <dbReference type="ARBA" id="ARBA00022605"/>
    </source>
</evidence>
<evidence type="ECO:0000256" key="9">
    <source>
        <dbReference type="ARBA" id="ARBA00029440"/>
    </source>
</evidence>
<feature type="domain" description="Glutamine amidotransferase type-2" evidence="14">
    <location>
        <begin position="2"/>
        <end position="195"/>
    </location>
</feature>
<evidence type="ECO:0000256" key="1">
    <source>
        <dbReference type="ARBA" id="ARBA00005752"/>
    </source>
</evidence>
<comment type="pathway">
    <text evidence="9">Amino-acid biosynthesis.</text>
</comment>
<dbReference type="Proteomes" id="UP000239434">
    <property type="component" value="Unassembled WGS sequence"/>
</dbReference>
<evidence type="ECO:0000313" key="15">
    <source>
        <dbReference type="EMBL" id="PRD43513.1"/>
    </source>
</evidence>
<evidence type="ECO:0000256" key="10">
    <source>
        <dbReference type="ARBA" id="ARBA00048741"/>
    </source>
</evidence>
<dbReference type="GO" id="GO:0006529">
    <property type="term" value="P:asparagine biosynthetic process"/>
    <property type="evidence" value="ECO:0007669"/>
    <property type="project" value="UniProtKB-KW"/>
</dbReference>
<dbReference type="Pfam" id="PF00733">
    <property type="entry name" value="Asn_synthase"/>
    <property type="match status" value="1"/>
</dbReference>
<organism evidence="15 16">
    <name type="scientific">Phyllobacterium phragmitis</name>
    <dbReference type="NCBI Taxonomy" id="2670329"/>
    <lineage>
        <taxon>Bacteria</taxon>
        <taxon>Pseudomonadati</taxon>
        <taxon>Pseudomonadota</taxon>
        <taxon>Alphaproteobacteria</taxon>
        <taxon>Hyphomicrobiales</taxon>
        <taxon>Phyllobacteriaceae</taxon>
        <taxon>Phyllobacterium</taxon>
    </lineage>
</organism>
<feature type="active site" description="For GATase activity" evidence="11">
    <location>
        <position position="2"/>
    </location>
</feature>
<evidence type="ECO:0000259" key="14">
    <source>
        <dbReference type="PROSITE" id="PS51278"/>
    </source>
</evidence>
<dbReference type="RefSeq" id="WP_105741725.1">
    <property type="nucleotide sequence ID" value="NZ_PVBR01000006.1"/>
</dbReference>
<accession>A0A2S9ISK6</accession>
<dbReference type="Pfam" id="PF13537">
    <property type="entry name" value="GATase_7"/>
    <property type="match status" value="1"/>
</dbReference>
<dbReference type="SUPFAM" id="SSF56235">
    <property type="entry name" value="N-terminal nucleophile aminohydrolases (Ntn hydrolases)"/>
    <property type="match status" value="1"/>
</dbReference>
<dbReference type="GO" id="GO:0005524">
    <property type="term" value="F:ATP binding"/>
    <property type="evidence" value="ECO:0007669"/>
    <property type="project" value="UniProtKB-KW"/>
</dbReference>
<dbReference type="PANTHER" id="PTHR11772">
    <property type="entry name" value="ASPARAGINE SYNTHETASE"/>
    <property type="match status" value="1"/>
</dbReference>
<dbReference type="CDD" id="cd01991">
    <property type="entry name" value="Asn_synthase_B_C"/>
    <property type="match status" value="1"/>
</dbReference>
<dbReference type="GO" id="GO:0004066">
    <property type="term" value="F:asparagine synthase (glutamine-hydrolyzing) activity"/>
    <property type="evidence" value="ECO:0007669"/>
    <property type="project" value="UniProtKB-EC"/>
</dbReference>
<evidence type="ECO:0000256" key="5">
    <source>
        <dbReference type="ARBA" id="ARBA00022741"/>
    </source>
</evidence>
<dbReference type="CDD" id="cd00712">
    <property type="entry name" value="AsnB"/>
    <property type="match status" value="1"/>
</dbReference>
<keyword evidence="4 11" id="KW-0028">Amino-acid biosynthesis</keyword>
<comment type="similarity">
    <text evidence="1">Belongs to the asparagine synthetase family.</text>
</comment>
<dbReference type="AlphaFoldDB" id="A0A2S9ISK6"/>
<evidence type="ECO:0000256" key="8">
    <source>
        <dbReference type="ARBA" id="ARBA00022962"/>
    </source>
</evidence>
<keyword evidence="3" id="KW-0436">Ligase</keyword>
<evidence type="ECO:0000256" key="2">
    <source>
        <dbReference type="ARBA" id="ARBA00012737"/>
    </source>
</evidence>
<name>A0A2S9ISK6_9HYPH</name>
<keyword evidence="16" id="KW-1185">Reference proteome</keyword>
<evidence type="ECO:0000256" key="3">
    <source>
        <dbReference type="ARBA" id="ARBA00022598"/>
    </source>
</evidence>
<dbReference type="Gene3D" id="3.40.50.620">
    <property type="entry name" value="HUPs"/>
    <property type="match status" value="1"/>
</dbReference>
<dbReference type="PANTHER" id="PTHR11772:SF2">
    <property type="entry name" value="ASPARAGINE SYNTHETASE [GLUTAMINE-HYDROLYZING]"/>
    <property type="match status" value="1"/>
</dbReference>
<sequence>MCGIAAIIDFASSWDGRHVNGHDHQAELLTMLEKFRYRGDPELFGEVLVDDGFALGTNRLAIVDRHHAKQPITDKAGQVVVVFNGEIYNHSELREELKQQGWEFQTESDTEVLVNGYLHWGNDLANKLDGIYAFIVADKVNNSFLAVRDHVGIKPLYYAVKHEVHYFASEQKSLIHLGVSIATVAPGTFIRDGNTYTYFDLEGQPSAVVQNLPNVDESIRECRRLLENAVRKQVQTDLPMAVMFSAGIDSSIILNMACKYHPNVTAITIGFDGAADMPIAERYCKERGIRHLTYRLDRDELVGMIPHVVYVAEFFEGIDIIDACVAYFGYRHARRNGFKVALCGEGSDEVLAGYDLFRSHSDPQSLMRYRVHNLHRTDLQRVDRASMMNSVEARVPFLDKEFLSFAYNLPMNMKLRSGVEKWVLREAFRDVLPDYLIDRPKVRMPEGSGVKNILMEYAATQSPRIDEGLRGQLKLDTPQSMYFYSLFSEQGFPIPTGRHRLPGLDYSENGYFKFAS</sequence>
<feature type="binding site" evidence="12">
    <location>
        <position position="269"/>
    </location>
    <ligand>
        <name>ATP</name>
        <dbReference type="ChEBI" id="CHEBI:30616"/>
    </ligand>
</feature>
<dbReference type="InterPro" id="IPR006426">
    <property type="entry name" value="Asn_synth_AEB"/>
</dbReference>
<reference evidence="15 16" key="1">
    <citation type="submission" date="2018-02" db="EMBL/GenBank/DDBJ databases">
        <title>The draft genome of Phyllobacterium sp. 1N-3.</title>
        <authorList>
            <person name="Liu L."/>
            <person name="Li L."/>
            <person name="Zhang X."/>
            <person name="Wang T."/>
            <person name="Liang L."/>
        </authorList>
    </citation>
    <scope>NUCLEOTIDE SEQUENCE [LARGE SCALE GENOMIC DNA]</scope>
    <source>
        <strain evidence="15 16">1N-3</strain>
    </source>
</reference>
<comment type="catalytic activity">
    <reaction evidence="10">
        <text>L-aspartate + L-glutamine + ATP + H2O = L-asparagine + L-glutamate + AMP + diphosphate + H(+)</text>
        <dbReference type="Rhea" id="RHEA:12228"/>
        <dbReference type="ChEBI" id="CHEBI:15377"/>
        <dbReference type="ChEBI" id="CHEBI:15378"/>
        <dbReference type="ChEBI" id="CHEBI:29985"/>
        <dbReference type="ChEBI" id="CHEBI:29991"/>
        <dbReference type="ChEBI" id="CHEBI:30616"/>
        <dbReference type="ChEBI" id="CHEBI:33019"/>
        <dbReference type="ChEBI" id="CHEBI:58048"/>
        <dbReference type="ChEBI" id="CHEBI:58359"/>
        <dbReference type="ChEBI" id="CHEBI:456215"/>
        <dbReference type="EC" id="6.3.5.4"/>
    </reaction>
</comment>
<dbReference type="EC" id="6.3.5.4" evidence="2"/>
<keyword evidence="7 11" id="KW-0061">Asparagine biosynthesis</keyword>
<dbReference type="InterPro" id="IPR033738">
    <property type="entry name" value="AsnB_N"/>
</dbReference>
<dbReference type="InterPro" id="IPR050795">
    <property type="entry name" value="Asn_Synthetase"/>
</dbReference>
<evidence type="ECO:0000256" key="11">
    <source>
        <dbReference type="PIRSR" id="PIRSR001589-1"/>
    </source>
</evidence>
<dbReference type="EMBL" id="PVBR01000006">
    <property type="protein sequence ID" value="PRD43513.1"/>
    <property type="molecule type" value="Genomic_DNA"/>
</dbReference>
<dbReference type="PIRSF" id="PIRSF001589">
    <property type="entry name" value="Asn_synthetase_glu-h"/>
    <property type="match status" value="1"/>
</dbReference>
<evidence type="ECO:0000256" key="6">
    <source>
        <dbReference type="ARBA" id="ARBA00022840"/>
    </source>
</evidence>
<dbReference type="SUPFAM" id="SSF52402">
    <property type="entry name" value="Adenine nucleotide alpha hydrolases-like"/>
    <property type="match status" value="1"/>
</dbReference>
<evidence type="ECO:0000256" key="13">
    <source>
        <dbReference type="PIRSR" id="PIRSR001589-3"/>
    </source>
</evidence>
<feature type="binding site" evidence="12">
    <location>
        <position position="109"/>
    </location>
    <ligand>
        <name>L-glutamine</name>
        <dbReference type="ChEBI" id="CHEBI:58359"/>
    </ligand>
</feature>
<keyword evidence="5 12" id="KW-0547">Nucleotide-binding</keyword>